<dbReference type="PRINTS" id="PR00066">
    <property type="entry name" value="XRODRMPGMNTG"/>
</dbReference>
<keyword evidence="12" id="KW-0539">Nucleus</keyword>
<dbReference type="PRINTS" id="PR00853">
    <property type="entry name" value="XPGRADSUPER"/>
</dbReference>
<dbReference type="PANTHER" id="PTHR16171:SF7">
    <property type="entry name" value="DNA REPAIR PROTEIN RAD2"/>
    <property type="match status" value="1"/>
</dbReference>
<dbReference type="RefSeq" id="XP_015184786.1">
    <property type="nucleotide sequence ID" value="XM_015329300.1"/>
</dbReference>
<name>A0ABM1IX50_POLDO</name>
<dbReference type="InterPro" id="IPR006085">
    <property type="entry name" value="XPG_DNA_repair_N"/>
</dbReference>
<feature type="domain" description="XPG N-terminal" evidence="14">
    <location>
        <begin position="1"/>
        <end position="98"/>
    </location>
</feature>
<evidence type="ECO:0000313" key="17">
    <source>
        <dbReference type="RefSeq" id="XP_015184787.1"/>
    </source>
</evidence>
<proteinExistence type="inferred from homology"/>
<evidence type="ECO:0000313" key="15">
    <source>
        <dbReference type="Proteomes" id="UP000694924"/>
    </source>
</evidence>
<dbReference type="SUPFAM" id="SSF47807">
    <property type="entry name" value="5' to 3' exonuclease, C-terminal subdomain"/>
    <property type="match status" value="1"/>
</dbReference>
<dbReference type="InterPro" id="IPR008918">
    <property type="entry name" value="HhH2"/>
</dbReference>
<keyword evidence="5" id="KW-0540">Nuclease</keyword>
<accession>A0ABM1IX50</accession>
<evidence type="ECO:0000259" key="14">
    <source>
        <dbReference type="SMART" id="SM00485"/>
    </source>
</evidence>
<comment type="similarity">
    <text evidence="3">Belongs to the XPG/RAD2 endonuclease family. XPG subfamily.</text>
</comment>
<dbReference type="InterPro" id="IPR019974">
    <property type="entry name" value="XPG_CS"/>
</dbReference>
<keyword evidence="10" id="KW-0460">Magnesium</keyword>
<evidence type="ECO:0000256" key="11">
    <source>
        <dbReference type="ARBA" id="ARBA00023204"/>
    </source>
</evidence>
<keyword evidence="9" id="KW-0378">Hydrolase</keyword>
<dbReference type="PROSITE" id="PS00841">
    <property type="entry name" value="XPG_1"/>
    <property type="match status" value="1"/>
</dbReference>
<evidence type="ECO:0000313" key="16">
    <source>
        <dbReference type="RefSeq" id="XP_015184786.1"/>
    </source>
</evidence>
<dbReference type="SMART" id="SM00485">
    <property type="entry name" value="XPGN"/>
    <property type="match status" value="1"/>
</dbReference>
<evidence type="ECO:0000256" key="8">
    <source>
        <dbReference type="ARBA" id="ARBA00022763"/>
    </source>
</evidence>
<dbReference type="InterPro" id="IPR029060">
    <property type="entry name" value="PIN-like_dom_sf"/>
</dbReference>
<comment type="subcellular location">
    <subcellularLocation>
        <location evidence="2">Nucleus</location>
    </subcellularLocation>
</comment>
<evidence type="ECO:0000256" key="10">
    <source>
        <dbReference type="ARBA" id="ARBA00022842"/>
    </source>
</evidence>
<dbReference type="SMART" id="SM00279">
    <property type="entry name" value="HhH2"/>
    <property type="match status" value="1"/>
</dbReference>
<dbReference type="Pfam" id="PF00752">
    <property type="entry name" value="XPG_N"/>
    <property type="match status" value="1"/>
</dbReference>
<organism evidence="15 17">
    <name type="scientific">Polistes dominula</name>
    <name type="common">European paper wasp</name>
    <name type="synonym">Vespa dominula</name>
    <dbReference type="NCBI Taxonomy" id="743375"/>
    <lineage>
        <taxon>Eukaryota</taxon>
        <taxon>Metazoa</taxon>
        <taxon>Ecdysozoa</taxon>
        <taxon>Arthropoda</taxon>
        <taxon>Hexapoda</taxon>
        <taxon>Insecta</taxon>
        <taxon>Pterygota</taxon>
        <taxon>Neoptera</taxon>
        <taxon>Endopterygota</taxon>
        <taxon>Hymenoptera</taxon>
        <taxon>Apocrita</taxon>
        <taxon>Aculeata</taxon>
        <taxon>Vespoidea</taxon>
        <taxon>Vespidae</taxon>
        <taxon>Polistinae</taxon>
        <taxon>Polistini</taxon>
        <taxon>Polistes</taxon>
    </lineage>
</organism>
<evidence type="ECO:0000256" key="6">
    <source>
        <dbReference type="ARBA" id="ARBA00022723"/>
    </source>
</evidence>
<keyword evidence="4" id="KW-0597">Phosphoprotein</keyword>
<protein>
    <submittedName>
        <fullName evidence="16 17">DNA repair protein complementing XP-G cells isoform X1</fullName>
    </submittedName>
</protein>
<keyword evidence="6" id="KW-0479">Metal-binding</keyword>
<dbReference type="PROSITE" id="PS00842">
    <property type="entry name" value="XPG_2"/>
    <property type="match status" value="1"/>
</dbReference>
<keyword evidence="15" id="KW-1185">Reference proteome</keyword>
<dbReference type="CDD" id="cd09868">
    <property type="entry name" value="PIN_XPG_RAD2"/>
    <property type="match status" value="2"/>
</dbReference>
<dbReference type="Proteomes" id="UP000694924">
    <property type="component" value="Unplaced"/>
</dbReference>
<dbReference type="SUPFAM" id="SSF88723">
    <property type="entry name" value="PIN domain-like"/>
    <property type="match status" value="1"/>
</dbReference>
<gene>
    <name evidence="16 17" type="primary">LOC107070794</name>
</gene>
<dbReference type="GeneID" id="107070794"/>
<dbReference type="Gene3D" id="1.10.150.20">
    <property type="entry name" value="5' to 3' exonuclease, C-terminal subdomain"/>
    <property type="match status" value="1"/>
</dbReference>
<dbReference type="Pfam" id="PF00867">
    <property type="entry name" value="XPG_I"/>
    <property type="match status" value="1"/>
</dbReference>
<dbReference type="PANTHER" id="PTHR16171">
    <property type="entry name" value="DNA REPAIR PROTEIN COMPLEMENTING XP-G CELLS-RELATED"/>
    <property type="match status" value="1"/>
</dbReference>
<evidence type="ECO:0000256" key="7">
    <source>
        <dbReference type="ARBA" id="ARBA00022759"/>
    </source>
</evidence>
<dbReference type="Gene3D" id="3.40.50.1010">
    <property type="entry name" value="5'-nuclease"/>
    <property type="match status" value="2"/>
</dbReference>
<dbReference type="InterPro" id="IPR006084">
    <property type="entry name" value="XPG/Rad2"/>
</dbReference>
<dbReference type="InterPro" id="IPR036279">
    <property type="entry name" value="5-3_exonuclease_C_sf"/>
</dbReference>
<dbReference type="SMART" id="SM00484">
    <property type="entry name" value="XPGI"/>
    <property type="match status" value="1"/>
</dbReference>
<evidence type="ECO:0000256" key="1">
    <source>
        <dbReference type="ARBA" id="ARBA00001946"/>
    </source>
</evidence>
<evidence type="ECO:0000256" key="9">
    <source>
        <dbReference type="ARBA" id="ARBA00022801"/>
    </source>
</evidence>
<dbReference type="RefSeq" id="XP_015184787.1">
    <property type="nucleotide sequence ID" value="XM_015329301.1"/>
</dbReference>
<keyword evidence="8" id="KW-0227">DNA damage</keyword>
<evidence type="ECO:0000256" key="12">
    <source>
        <dbReference type="ARBA" id="ARBA00023242"/>
    </source>
</evidence>
<comment type="cofactor">
    <cofactor evidence="1">
        <name>Mg(2+)</name>
        <dbReference type="ChEBI" id="CHEBI:18420"/>
    </cofactor>
</comment>
<sequence length="1134" mass="129037">MGVLGLWRLIEATGKAVPLETLEGKVLAIDVSIWIHQVLQGYQDRHGNPKPNAHLIGLFNRICKLLYYKIKPVFVFDGGVPMLKKSTIAARRKQKSIATSKAQKMRADLINNLIKHTVVKSALNKKNVDENIESSEISTIKHIYSKSSVNDVFKLPELTNMDGKEYISSDDSDSSMQLSPRKQTKWMGNIHSVDLSTAEFKSLPADVRYDILTDLKETRKQSSWGRLHEMPEETNKFSTFQMKRLLKRRFVQESLETAEKEMGGKTLTLEELEKLLTEQGVQTNRDNAYRIASDSTSRVIYISDKDKLIRNTSTEDKTSKEDVLEESINEEVEPVAGPSGITITQNSLNKFQLSDGDSDSNLTSYSNSVPIIDNINEYEFGSDWESESEKNESLPFPNKYLSKNNINPALAYMLEHSGLTQEQIIQLMEQNRKESKTKITDTHSSGSTKSLSALDSTTNNVMKHQQMKEDNITEDNILDVKEIVEKNISLYSVSENSTSNVTTESIEHSSSDLQFIKDNDEIISCEERVECQKQPVPIRNMRQLDTHTTDSDSDEFIEIPDVPVLYSKEITKKHDIEITFKSDDKIEEDDIFADVFKEPSRDIFSHFTESAVTSSSIEHTVSKIVSEDLNKNKTKNEDKSELSGTLISKSCSFNEISLDKNSIDSDKNKERVHMSIQSSIVNEEESKKIQNNNTLIDAESKIVSDEGKLSEDTTKGKQENILPRNETELLELKANLEHEQIQLTETMGKLERQATDISDQIRIEAQELLRLFGIPYVVAPMEAEAQCAYLEQINLTDGTITDDSDIWLFGGQCVYKNFFNNNKTVLQFQSCDIQHHFKLTRHQLIQLALLVGSDYTTGIPGIGPVTALEILAAFPTQGDNLLHGLINFCLWIQRDKAIDSSKKSLRNKLKNIQIEKGFPSQAVVQAYMFPAVDESKEKFTWGRPNLILLSDYTSHKFGWTKDKFNEIIKPVIKRMEESKQQQTIESYFKLKAIPKSIEMNLSKRIKKAVNSLNGNNVELNTNETDTNEKMGKRVNKRVPKTLNKRQKSDSIDLIESKDISKKLMYNTSINDNDKNIKEYIPQREKDKANSLKRKMHAIEVFRKSKSGLDKTKKIKRNVRKMVQEAKLSESSDSN</sequence>
<dbReference type="InterPro" id="IPR006086">
    <property type="entry name" value="XPG-I_dom"/>
</dbReference>
<evidence type="ECO:0000256" key="3">
    <source>
        <dbReference type="ARBA" id="ARBA00005283"/>
    </source>
</evidence>
<dbReference type="InterPro" id="IPR001044">
    <property type="entry name" value="XPG/Rad2_eukaryotes"/>
</dbReference>
<feature type="domain" description="XPG-I" evidence="13">
    <location>
        <begin position="770"/>
        <end position="839"/>
    </location>
</feature>
<keyword evidence="11" id="KW-0234">DNA repair</keyword>
<reference evidence="16 17" key="1">
    <citation type="submission" date="2025-05" db="UniProtKB">
        <authorList>
            <consortium name="RefSeq"/>
        </authorList>
    </citation>
    <scope>IDENTIFICATION</scope>
    <source>
        <tissue evidence="16 17">Whole body</tissue>
    </source>
</reference>
<evidence type="ECO:0000259" key="13">
    <source>
        <dbReference type="SMART" id="SM00484"/>
    </source>
</evidence>
<evidence type="ECO:0000256" key="4">
    <source>
        <dbReference type="ARBA" id="ARBA00022553"/>
    </source>
</evidence>
<evidence type="ECO:0000256" key="5">
    <source>
        <dbReference type="ARBA" id="ARBA00022722"/>
    </source>
</evidence>
<dbReference type="CDD" id="cd09904">
    <property type="entry name" value="H3TH_XPG"/>
    <property type="match status" value="1"/>
</dbReference>
<keyword evidence="7" id="KW-0255">Endonuclease</keyword>
<evidence type="ECO:0000256" key="2">
    <source>
        <dbReference type="ARBA" id="ARBA00004123"/>
    </source>
</evidence>